<dbReference type="Pfam" id="PF03050">
    <property type="entry name" value="DDE_Tnp_IS66"/>
    <property type="match status" value="1"/>
</dbReference>
<evidence type="ECO:0000256" key="1">
    <source>
        <dbReference type="SAM" id="Coils"/>
    </source>
</evidence>
<feature type="compositionally biased region" description="Basic and acidic residues" evidence="2">
    <location>
        <begin position="209"/>
        <end position="219"/>
    </location>
</feature>
<dbReference type="EMBL" id="QRKB01000087">
    <property type="protein sequence ID" value="RHH74228.1"/>
    <property type="molecule type" value="Genomic_DNA"/>
</dbReference>
<protein>
    <submittedName>
        <fullName evidence="4">IS66 family transposase</fullName>
    </submittedName>
</protein>
<accession>A0A3R6GM86</accession>
<comment type="caution">
    <text evidence="4">The sequence shown here is derived from an EMBL/GenBank/DDBJ whole genome shotgun (WGS) entry which is preliminary data.</text>
</comment>
<proteinExistence type="predicted"/>
<feature type="compositionally biased region" description="Polar residues" evidence="2">
    <location>
        <begin position="186"/>
        <end position="198"/>
    </location>
</feature>
<sequence length="635" mass="74170">MSEKSSTFVGMNDEMKLRLAYAEIARLKDEMATANRGQVDLIAHDQALRADFERQREEDRQFFKAQQDNMKEFYMQQMKEQAERHKEELKHLREENLENVKRIMKDSANHQKASDNLIASLNEKITKLTSMLEKSSLSASEAQWLARYRQRQRFKRNAEQKDLLKSGKEVTREEEKSDWPEDSNDDVPSTPSSASGDQTPAKKKKKALDKRSTRTDYQKNKPYTTAPIYHMLHEYFTLPEGGHFVKRDGEVETWWYRELIRIPEHYEEHFYEVASYYVPGHGGGVTRPNTRLIKGVSFDLELITYVLTEHFAYNTPFTRIVEKLSHMGLNMNEKTLGVIVHKIISYIRKEMKDVWEATIKKTHNWMIDETSGLVGVKTDEGVRKYLKRYFWGIKANVQKLVWFIYEHGSRGLKAIRQFLDNFIGFFTTDGYVVYKVYDDDELHPDQHRSACLTHIRRKFVESLEENHSLSMWFIDEIGRLFGIEHDCKKAGLTADQVLVERLQRSKPIMDRIKEKFERFARSNYKGLGALTKKALKYIKTEWSAMQTILQDGNLELSNNLAEQMMRHIKLNLKNCLNIGSEDSALDYAFMFSVIESCNMNKLSPGCYIKELVSRLTAKPVCTAEKVALLPCFMQK</sequence>
<evidence type="ECO:0000256" key="2">
    <source>
        <dbReference type="SAM" id="MobiDB-lite"/>
    </source>
</evidence>
<keyword evidence="1" id="KW-0175">Coiled coil</keyword>
<dbReference type="PANTHER" id="PTHR33678:SF2">
    <property type="match status" value="1"/>
</dbReference>
<dbReference type="InterPro" id="IPR004291">
    <property type="entry name" value="Transposase_IS66_central"/>
</dbReference>
<dbReference type="AlphaFoldDB" id="A0A3R6GM86"/>
<dbReference type="InterPro" id="IPR052344">
    <property type="entry name" value="Transposase-related"/>
</dbReference>
<dbReference type="RefSeq" id="WP_118255962.1">
    <property type="nucleotide sequence ID" value="NZ_QRKB01000087.1"/>
</dbReference>
<organism evidence="4 5">
    <name type="scientific">Segatella copri</name>
    <dbReference type="NCBI Taxonomy" id="165179"/>
    <lineage>
        <taxon>Bacteria</taxon>
        <taxon>Pseudomonadati</taxon>
        <taxon>Bacteroidota</taxon>
        <taxon>Bacteroidia</taxon>
        <taxon>Bacteroidales</taxon>
        <taxon>Prevotellaceae</taxon>
        <taxon>Segatella</taxon>
    </lineage>
</organism>
<evidence type="ECO:0000259" key="3">
    <source>
        <dbReference type="Pfam" id="PF03050"/>
    </source>
</evidence>
<feature type="region of interest" description="Disordered" evidence="2">
    <location>
        <begin position="159"/>
        <end position="220"/>
    </location>
</feature>
<dbReference type="PANTHER" id="PTHR33678">
    <property type="entry name" value="BLL1576 PROTEIN"/>
    <property type="match status" value="1"/>
</dbReference>
<name>A0A3R6GM86_9BACT</name>
<dbReference type="NCBIfam" id="NF033517">
    <property type="entry name" value="transpos_IS66"/>
    <property type="match status" value="1"/>
</dbReference>
<feature type="domain" description="Transposase IS66 central" evidence="3">
    <location>
        <begin position="298"/>
        <end position="584"/>
    </location>
</feature>
<evidence type="ECO:0000313" key="5">
    <source>
        <dbReference type="Proteomes" id="UP000284548"/>
    </source>
</evidence>
<dbReference type="Proteomes" id="UP000284548">
    <property type="component" value="Unassembled WGS sequence"/>
</dbReference>
<evidence type="ECO:0000313" key="4">
    <source>
        <dbReference type="EMBL" id="RHH74228.1"/>
    </source>
</evidence>
<feature type="compositionally biased region" description="Basic and acidic residues" evidence="2">
    <location>
        <begin position="159"/>
        <end position="179"/>
    </location>
</feature>
<gene>
    <name evidence="4" type="ORF">DW192_16030</name>
</gene>
<reference evidence="4 5" key="1">
    <citation type="submission" date="2018-08" db="EMBL/GenBank/DDBJ databases">
        <title>A genome reference for cultivated species of the human gut microbiota.</title>
        <authorList>
            <person name="Zou Y."/>
            <person name="Xue W."/>
            <person name="Luo G."/>
        </authorList>
    </citation>
    <scope>NUCLEOTIDE SEQUENCE [LARGE SCALE GENOMIC DNA]</scope>
    <source>
        <strain evidence="4 5">AM16-54</strain>
    </source>
</reference>
<feature type="coiled-coil region" evidence="1">
    <location>
        <begin position="75"/>
        <end position="102"/>
    </location>
</feature>